<feature type="compositionally biased region" description="Polar residues" evidence="1">
    <location>
        <begin position="1"/>
        <end position="19"/>
    </location>
</feature>
<gene>
    <name evidence="2" type="ORF">METZ01_LOCUS191059</name>
</gene>
<evidence type="ECO:0000256" key="1">
    <source>
        <dbReference type="SAM" id="MobiDB-lite"/>
    </source>
</evidence>
<protein>
    <submittedName>
        <fullName evidence="2">Uncharacterized protein</fullName>
    </submittedName>
</protein>
<dbReference type="AlphaFoldDB" id="A0A382DIW0"/>
<sequence length="138" mass="15325">MSLGEETTTSIVTPESQLINLPRKGDTDSSDTVKSFLNRYFTGTLSFPSNEVDAVIGYFESRDFDKVSAQTIGTILMQQAKIDNVNVFELLDTLKGIDDLQLSSIVAEVLNYNRSKISTLGYKLHPSTDKLETRNVLV</sequence>
<accession>A0A382DIW0</accession>
<evidence type="ECO:0000313" key="2">
    <source>
        <dbReference type="EMBL" id="SVB38205.1"/>
    </source>
</evidence>
<dbReference type="EMBL" id="UINC01039553">
    <property type="protein sequence ID" value="SVB38205.1"/>
    <property type="molecule type" value="Genomic_DNA"/>
</dbReference>
<organism evidence="2">
    <name type="scientific">marine metagenome</name>
    <dbReference type="NCBI Taxonomy" id="408172"/>
    <lineage>
        <taxon>unclassified sequences</taxon>
        <taxon>metagenomes</taxon>
        <taxon>ecological metagenomes</taxon>
    </lineage>
</organism>
<feature type="region of interest" description="Disordered" evidence="1">
    <location>
        <begin position="1"/>
        <end position="29"/>
    </location>
</feature>
<name>A0A382DIW0_9ZZZZ</name>
<reference evidence="2" key="1">
    <citation type="submission" date="2018-05" db="EMBL/GenBank/DDBJ databases">
        <authorList>
            <person name="Lanie J.A."/>
            <person name="Ng W.-L."/>
            <person name="Kazmierczak K.M."/>
            <person name="Andrzejewski T.M."/>
            <person name="Davidsen T.M."/>
            <person name="Wayne K.J."/>
            <person name="Tettelin H."/>
            <person name="Glass J.I."/>
            <person name="Rusch D."/>
            <person name="Podicherti R."/>
            <person name="Tsui H.-C.T."/>
            <person name="Winkler M.E."/>
        </authorList>
    </citation>
    <scope>NUCLEOTIDE SEQUENCE</scope>
</reference>
<proteinExistence type="predicted"/>